<dbReference type="InterPro" id="IPR001579">
    <property type="entry name" value="Glyco_hydro_18_chit_AS"/>
</dbReference>
<dbReference type="HAMAP" id="MF_02215">
    <property type="entry name" value="UbiJ"/>
    <property type="match status" value="1"/>
</dbReference>
<evidence type="ECO:0000256" key="2">
    <source>
        <dbReference type="SAM" id="Coils"/>
    </source>
</evidence>
<dbReference type="Proteomes" id="UP000029999">
    <property type="component" value="Unassembled WGS sequence"/>
</dbReference>
<comment type="function">
    <text evidence="1">Required for ubiquinone (coenzyme Q) biosynthesis. Binds hydrophobic ubiquinone biosynthetic intermediates via its SCP2 domain and is essential for the stability of the Ubi complex. May constitute a docking platform where Ubi enzymes assemble and access their SCP2-bound polyprenyl substrates.</text>
</comment>
<sequence length="196" mass="22329">MATLLKPIETVINAALKQDPDTCARLSAFEQRSIVVNIDDLKQFVHITFHASKLQLSHNDEETADLLISGNAFALLKLGEHPDNLFSSDIRIHGDVQFAKQLQDVLDGFDFDWEQQLSRVTGDVIAQPLAYGIKQGFSWLRDTNRSLQMTTSEYLREEAQLLPDKIQIDDYMQAVDRLRADCDRLEARIKRLETPS</sequence>
<evidence type="ECO:0000313" key="4">
    <source>
        <dbReference type="EMBL" id="KGM08232.1"/>
    </source>
</evidence>
<dbReference type="PROSITE" id="PS01095">
    <property type="entry name" value="GH18_1"/>
    <property type="match status" value="1"/>
</dbReference>
<feature type="coiled-coil region" evidence="2">
    <location>
        <begin position="168"/>
        <end position="195"/>
    </location>
</feature>
<dbReference type="GO" id="GO:0006744">
    <property type="term" value="P:ubiquinone biosynthetic process"/>
    <property type="evidence" value="ECO:0007669"/>
    <property type="project" value="UniProtKB-UniRule"/>
</dbReference>
<dbReference type="GO" id="GO:0004553">
    <property type="term" value="F:hydrolase activity, hydrolyzing O-glycosyl compounds"/>
    <property type="evidence" value="ECO:0007669"/>
    <property type="project" value="InterPro"/>
</dbReference>
<dbReference type="RefSeq" id="WP_036311884.1">
    <property type="nucleotide sequence ID" value="NZ_JRQD01000001.1"/>
</dbReference>
<dbReference type="GO" id="GO:0005737">
    <property type="term" value="C:cytoplasm"/>
    <property type="evidence" value="ECO:0007669"/>
    <property type="project" value="UniProtKB-SubCell"/>
</dbReference>
<dbReference type="UniPathway" id="UPA00232"/>
<name>A0A0A0BKS8_9GAMM</name>
<comment type="subcellular location">
    <subcellularLocation>
        <location evidence="1">Cytoplasm</location>
    </subcellularLocation>
</comment>
<dbReference type="AlphaFoldDB" id="A0A0A0BKS8"/>
<feature type="domain" description="SCP2" evidence="3">
    <location>
        <begin position="12"/>
        <end position="107"/>
    </location>
</feature>
<evidence type="ECO:0000256" key="1">
    <source>
        <dbReference type="HAMAP-Rule" id="MF_02215"/>
    </source>
</evidence>
<keyword evidence="1" id="KW-0963">Cytoplasm</keyword>
<keyword evidence="1" id="KW-0831">Ubiquinone biosynthesis</keyword>
<protein>
    <recommendedName>
        <fullName evidence="1">Ubiquinone biosynthesis accessory factor UbiJ</fullName>
    </recommendedName>
</protein>
<dbReference type="InterPro" id="IPR036527">
    <property type="entry name" value="SCP2_sterol-bd_dom_sf"/>
</dbReference>
<dbReference type="EMBL" id="JRQD01000001">
    <property type="protein sequence ID" value="KGM08232.1"/>
    <property type="molecule type" value="Genomic_DNA"/>
</dbReference>
<organism evidence="4 5">
    <name type="scientific">Methylophaga thiooxydans</name>
    <dbReference type="NCBI Taxonomy" id="392484"/>
    <lineage>
        <taxon>Bacteria</taxon>
        <taxon>Pseudomonadati</taxon>
        <taxon>Pseudomonadota</taxon>
        <taxon>Gammaproteobacteria</taxon>
        <taxon>Thiotrichales</taxon>
        <taxon>Piscirickettsiaceae</taxon>
        <taxon>Methylophaga</taxon>
    </lineage>
</organism>
<accession>A0A0A0BKS8</accession>
<comment type="similarity">
    <text evidence="1">Belongs to the UbiJ family.</text>
</comment>
<dbReference type="Pfam" id="PF02036">
    <property type="entry name" value="SCP2"/>
    <property type="match status" value="1"/>
</dbReference>
<dbReference type="PANTHER" id="PTHR38693">
    <property type="entry name" value="UBIQUINONE BIOSYNTHESIS PROTEIN UBIJ"/>
    <property type="match status" value="1"/>
</dbReference>
<evidence type="ECO:0000259" key="3">
    <source>
        <dbReference type="Pfam" id="PF02036"/>
    </source>
</evidence>
<comment type="caution">
    <text evidence="4">The sequence shown here is derived from an EMBL/GenBank/DDBJ whole genome shotgun (WGS) entry which is preliminary data.</text>
</comment>
<dbReference type="GO" id="GO:0005975">
    <property type="term" value="P:carbohydrate metabolic process"/>
    <property type="evidence" value="ECO:0007669"/>
    <property type="project" value="InterPro"/>
</dbReference>
<keyword evidence="2" id="KW-0175">Coiled coil</keyword>
<comment type="pathway">
    <text evidence="1">Cofactor biosynthesis; ubiquinone biosynthesis.</text>
</comment>
<dbReference type="STRING" id="392484.LP43_0655"/>
<proteinExistence type="inferred from homology"/>
<dbReference type="InterPro" id="IPR038989">
    <property type="entry name" value="UbiJ"/>
</dbReference>
<dbReference type="SUPFAM" id="SSF55718">
    <property type="entry name" value="SCP-like"/>
    <property type="match status" value="1"/>
</dbReference>
<dbReference type="InterPro" id="IPR003033">
    <property type="entry name" value="SCP2_sterol-bd_dom"/>
</dbReference>
<evidence type="ECO:0000313" key="5">
    <source>
        <dbReference type="Proteomes" id="UP000029999"/>
    </source>
</evidence>
<dbReference type="PANTHER" id="PTHR38693:SF1">
    <property type="entry name" value="UBIQUINONE BIOSYNTHESIS ACCESSORY FACTOR UBIJ"/>
    <property type="match status" value="1"/>
</dbReference>
<gene>
    <name evidence="1" type="primary">ubiJ</name>
    <name evidence="4" type="ORF">LP43_0655</name>
</gene>
<reference evidence="4 5" key="1">
    <citation type="submission" date="2014-09" db="EMBL/GenBank/DDBJ databases">
        <authorList>
            <person name="Grob C."/>
            <person name="Taubert M."/>
            <person name="Howat A.M."/>
            <person name="Burns O.J."/>
            <person name="Dixon J.L."/>
            <person name="Chen Y."/>
            <person name="Murrell J.C."/>
        </authorList>
    </citation>
    <scope>NUCLEOTIDE SEQUENCE [LARGE SCALE GENOMIC DNA]</scope>
    <source>
        <strain evidence="4">L4</strain>
    </source>
</reference>